<comment type="similarity">
    <text evidence="1">Belongs to the SH3BP5 family.</text>
</comment>
<feature type="coiled-coil region" evidence="3">
    <location>
        <begin position="95"/>
        <end position="129"/>
    </location>
</feature>
<evidence type="ECO:0000256" key="2">
    <source>
        <dbReference type="ARBA" id="ARBA00023054"/>
    </source>
</evidence>
<evidence type="ECO:0000313" key="4">
    <source>
        <dbReference type="Ensembl" id="ENSCINP00000024597.2"/>
    </source>
</evidence>
<dbReference type="GO" id="GO:0035556">
    <property type="term" value="P:intracellular signal transduction"/>
    <property type="evidence" value="ECO:0000318"/>
    <property type="project" value="GO_Central"/>
</dbReference>
<dbReference type="GO" id="GO:0004860">
    <property type="term" value="F:protein kinase inhibitor activity"/>
    <property type="evidence" value="ECO:0000318"/>
    <property type="project" value="GO_Central"/>
</dbReference>
<dbReference type="Proteomes" id="UP000008144">
    <property type="component" value="Unassembled WGS sequence"/>
</dbReference>
<evidence type="ECO:0000256" key="3">
    <source>
        <dbReference type="SAM" id="Coils"/>
    </source>
</evidence>
<dbReference type="OMA" id="MLNQANM"/>
<dbReference type="PANTHER" id="PTHR19423:SF1">
    <property type="entry name" value="SH3 DOMAIN-BINDING PROTEIN 5"/>
    <property type="match status" value="1"/>
</dbReference>
<name>F6YDT6_CIOIN</name>
<dbReference type="KEGG" id="cin:100181515"/>
<dbReference type="OrthoDB" id="446789at2759"/>
<dbReference type="STRING" id="7719.ENSCINP00000024597"/>
<dbReference type="Pfam" id="PF05276">
    <property type="entry name" value="SH3BP5"/>
    <property type="match status" value="1"/>
</dbReference>
<evidence type="ECO:0000256" key="1">
    <source>
        <dbReference type="ARBA" id="ARBA00007796"/>
    </source>
</evidence>
<proteinExistence type="inferred from homology"/>
<gene>
    <name evidence="4" type="primary">LOC100181515</name>
</gene>
<evidence type="ECO:0000313" key="5">
    <source>
        <dbReference type="Proteomes" id="UP000008144"/>
    </source>
</evidence>
<dbReference type="RefSeq" id="XP_004227247.1">
    <property type="nucleotide sequence ID" value="XM_004227199.4"/>
</dbReference>
<organism evidence="4 5">
    <name type="scientific">Ciona intestinalis</name>
    <name type="common">Transparent sea squirt</name>
    <name type="synonym">Ascidia intestinalis</name>
    <dbReference type="NCBI Taxonomy" id="7719"/>
    <lineage>
        <taxon>Eukaryota</taxon>
        <taxon>Metazoa</taxon>
        <taxon>Chordata</taxon>
        <taxon>Tunicata</taxon>
        <taxon>Ascidiacea</taxon>
        <taxon>Phlebobranchia</taxon>
        <taxon>Cionidae</taxon>
        <taxon>Ciona</taxon>
    </lineage>
</organism>
<reference evidence="4" key="3">
    <citation type="submission" date="2025-09" db="UniProtKB">
        <authorList>
            <consortium name="Ensembl"/>
        </authorList>
    </citation>
    <scope>IDENTIFICATION</scope>
</reference>
<accession>A0A1W2WLF8</accession>
<dbReference type="Ensembl" id="ENSCINT00000024843.2">
    <property type="protein sequence ID" value="ENSCINP00000024597.2"/>
    <property type="gene ID" value="ENSCING00000013381.2"/>
</dbReference>
<dbReference type="AlphaFoldDB" id="F6YDT6"/>
<protein>
    <submittedName>
        <fullName evidence="4">SH3 domain-binding protein 5-like</fullName>
    </submittedName>
</protein>
<keyword evidence="5" id="KW-1185">Reference proteome</keyword>
<accession>F6YDT6</accession>
<sequence length="253" mass="28716">MEYKRAVNLQKAARDMVRVAEERVMKATNKLDPTWQEMLNQANMKVNEAAQEKQRVQRIHAQSAKIFQIADTKKMDFQLKLQKYIIKSKPYFSMQSEFQDKLESTTKKLNSLELKLMEARQNYNIALKRLRRSGMDYGGGKTLLERGMGVGAETPHNLPQSAGGLLHKPALDFLEKEASHSQPDGESKENVQAATVDAELGTTLDTEVDTVIGTHKRTKLHYNPYDLLYLTDIGSDSTSNIGSDEENDYIQDF</sequence>
<reference evidence="5" key="1">
    <citation type="journal article" date="2002" name="Science">
        <title>The draft genome of Ciona intestinalis: insights into chordate and vertebrate origins.</title>
        <authorList>
            <person name="Dehal P."/>
            <person name="Satou Y."/>
            <person name="Campbell R.K."/>
            <person name="Chapman J."/>
            <person name="Degnan B."/>
            <person name="De Tomaso A."/>
            <person name="Davidson B."/>
            <person name="Di Gregorio A."/>
            <person name="Gelpke M."/>
            <person name="Goodstein D.M."/>
            <person name="Harafuji N."/>
            <person name="Hastings K.E."/>
            <person name="Ho I."/>
            <person name="Hotta K."/>
            <person name="Huang W."/>
            <person name="Kawashima T."/>
            <person name="Lemaire P."/>
            <person name="Martinez D."/>
            <person name="Meinertzhagen I.A."/>
            <person name="Necula S."/>
            <person name="Nonaka M."/>
            <person name="Putnam N."/>
            <person name="Rash S."/>
            <person name="Saiga H."/>
            <person name="Satake M."/>
            <person name="Terry A."/>
            <person name="Yamada L."/>
            <person name="Wang H.G."/>
            <person name="Awazu S."/>
            <person name="Azumi K."/>
            <person name="Boore J."/>
            <person name="Branno M."/>
            <person name="Chin-Bow S."/>
            <person name="DeSantis R."/>
            <person name="Doyle S."/>
            <person name="Francino P."/>
            <person name="Keys D.N."/>
            <person name="Haga S."/>
            <person name="Hayashi H."/>
            <person name="Hino K."/>
            <person name="Imai K.S."/>
            <person name="Inaba K."/>
            <person name="Kano S."/>
            <person name="Kobayashi K."/>
            <person name="Kobayashi M."/>
            <person name="Lee B.I."/>
            <person name="Makabe K.W."/>
            <person name="Manohar C."/>
            <person name="Matassi G."/>
            <person name="Medina M."/>
            <person name="Mochizuki Y."/>
            <person name="Mount S."/>
            <person name="Morishita T."/>
            <person name="Miura S."/>
            <person name="Nakayama A."/>
            <person name="Nishizaka S."/>
            <person name="Nomoto H."/>
            <person name="Ohta F."/>
            <person name="Oishi K."/>
            <person name="Rigoutsos I."/>
            <person name="Sano M."/>
            <person name="Sasaki A."/>
            <person name="Sasakura Y."/>
            <person name="Shoguchi E."/>
            <person name="Shin-i T."/>
            <person name="Spagnuolo A."/>
            <person name="Stainier D."/>
            <person name="Suzuki M.M."/>
            <person name="Tassy O."/>
            <person name="Takatori N."/>
            <person name="Tokuoka M."/>
            <person name="Yagi K."/>
            <person name="Yoshizaki F."/>
            <person name="Wada S."/>
            <person name="Zhang C."/>
            <person name="Hyatt P.D."/>
            <person name="Larimer F."/>
            <person name="Detter C."/>
            <person name="Doggett N."/>
            <person name="Glavina T."/>
            <person name="Hawkins T."/>
            <person name="Richardson P."/>
            <person name="Lucas S."/>
            <person name="Kohara Y."/>
            <person name="Levine M."/>
            <person name="Satoh N."/>
            <person name="Rokhsar D.S."/>
        </authorList>
    </citation>
    <scope>NUCLEOTIDE SEQUENCE [LARGE SCALE GENOMIC DNA]</scope>
</reference>
<dbReference type="InParanoid" id="F6YDT6"/>
<reference evidence="4" key="2">
    <citation type="submission" date="2025-08" db="UniProtKB">
        <authorList>
            <consortium name="Ensembl"/>
        </authorList>
    </citation>
    <scope>IDENTIFICATION</scope>
</reference>
<dbReference type="GO" id="GO:0005737">
    <property type="term" value="C:cytoplasm"/>
    <property type="evidence" value="ECO:0000318"/>
    <property type="project" value="GO_Central"/>
</dbReference>
<dbReference type="PANTHER" id="PTHR19423">
    <property type="entry name" value="SH3 DOMAIN-BINDING PROTEIN 5"/>
    <property type="match status" value="1"/>
</dbReference>
<dbReference type="GeneTree" id="ENSGT00390000018500"/>
<dbReference type="InterPro" id="IPR007940">
    <property type="entry name" value="SH3BP5"/>
</dbReference>
<dbReference type="HOGENOM" id="CLU_1194553_0_0_1"/>
<dbReference type="GeneID" id="100181515"/>
<keyword evidence="2 3" id="KW-0175">Coiled coil</keyword>